<evidence type="ECO:0000313" key="2">
    <source>
        <dbReference type="EMBL" id="CAK9249957.1"/>
    </source>
</evidence>
<dbReference type="EMBL" id="CAXAQS010000075">
    <property type="protein sequence ID" value="CAK9249957.1"/>
    <property type="molecule type" value="Genomic_DNA"/>
</dbReference>
<protein>
    <submittedName>
        <fullName evidence="2">Uncharacterized protein</fullName>
    </submittedName>
</protein>
<comment type="caution">
    <text evidence="2">The sequence shown here is derived from an EMBL/GenBank/DDBJ whole genome shotgun (WGS) entry which is preliminary data.</text>
</comment>
<accession>A0ABP0V8U0</accession>
<feature type="chain" id="PRO_5047166392" evidence="1">
    <location>
        <begin position="19"/>
        <end position="584"/>
    </location>
</feature>
<evidence type="ECO:0000256" key="1">
    <source>
        <dbReference type="SAM" id="SignalP"/>
    </source>
</evidence>
<evidence type="ECO:0000313" key="3">
    <source>
        <dbReference type="Proteomes" id="UP001497444"/>
    </source>
</evidence>
<sequence length="584" mass="63698">MWLMSIGWFLVRYQMAHLFQVSRLDVYWNNSLPPSWLRESSGSKWIGLEPYQGGVDGQGYYNFDTSFALPGYLNQSYSSLIVPFIIAASGSVTSITLNNLQIYDCSSLNFCNITSHTNLLLTQYLQPFDSLQVTIYSSGTTALGLLVEFTPAGPQPTGVIGQQFDESWLITSAPYLIDEPYPAFKVSSIQSNWALPTPGSVAGWISSMSGGDAIFSYDPDHNAAPYIILPHDTLGPSEIVTVEAWLFNRVRHAMNYTVTLTTSAHDAPKFSDCGNAQSQCYCQSSQSNLLTYFTEVGRLTQNVTILNVNDSSYFVNYTYHSGVCFEAIVSSDFSALPGPCFPPDTTILQKGSSTTLMFILFELYPDGNAWVSSSPVSALNDYTVVNATIIITDIVSAIPAPQNFNYTSNFTIIPPALVPSPISFNYTIVAGDPLTSSPFSWLFSVRIERLDSTENDAIAGTVSPVYSIVDKTWYVPVTGIVSAEVPNFYLIASDPIMIYLVLRDPPGGGSYSTFHAGQSLTFDMSVNQKAGYSFRAMATVDTDVGADEDVEESEAPLGVGIVDTGVDIEDQDEGGPENQLQSCI</sequence>
<feature type="signal peptide" evidence="1">
    <location>
        <begin position="1"/>
        <end position="18"/>
    </location>
</feature>
<name>A0ABP0V8U0_9BRYO</name>
<gene>
    <name evidence="2" type="ORF">CSSPJE1EN1_LOCUS25335</name>
</gene>
<proteinExistence type="predicted"/>
<keyword evidence="3" id="KW-1185">Reference proteome</keyword>
<reference evidence="2" key="1">
    <citation type="submission" date="2024-02" db="EMBL/GenBank/DDBJ databases">
        <authorList>
            <consortium name="ELIXIR-Norway"/>
            <consortium name="Elixir Norway"/>
        </authorList>
    </citation>
    <scope>NUCLEOTIDE SEQUENCE</scope>
</reference>
<keyword evidence="1" id="KW-0732">Signal</keyword>
<organism evidence="2 3">
    <name type="scientific">Sphagnum jensenii</name>
    <dbReference type="NCBI Taxonomy" id="128206"/>
    <lineage>
        <taxon>Eukaryota</taxon>
        <taxon>Viridiplantae</taxon>
        <taxon>Streptophyta</taxon>
        <taxon>Embryophyta</taxon>
        <taxon>Bryophyta</taxon>
        <taxon>Sphagnophytina</taxon>
        <taxon>Sphagnopsida</taxon>
        <taxon>Sphagnales</taxon>
        <taxon>Sphagnaceae</taxon>
        <taxon>Sphagnum</taxon>
    </lineage>
</organism>
<dbReference type="Proteomes" id="UP001497444">
    <property type="component" value="Unassembled WGS sequence"/>
</dbReference>